<reference evidence="2 3" key="1">
    <citation type="submission" date="2023-11" db="EMBL/GenBank/DDBJ databases">
        <title>Halocaridina rubra genome assembly.</title>
        <authorList>
            <person name="Smith C."/>
        </authorList>
    </citation>
    <scope>NUCLEOTIDE SEQUENCE [LARGE SCALE GENOMIC DNA]</scope>
    <source>
        <strain evidence="2">EP-1</strain>
        <tissue evidence="2">Whole</tissue>
    </source>
</reference>
<gene>
    <name evidence="2" type="ORF">SK128_022684</name>
</gene>
<feature type="non-terminal residue" evidence="2">
    <location>
        <position position="57"/>
    </location>
</feature>
<dbReference type="AlphaFoldDB" id="A0AAN8WSH9"/>
<feature type="region of interest" description="Disordered" evidence="1">
    <location>
        <begin position="34"/>
        <end position="57"/>
    </location>
</feature>
<keyword evidence="3" id="KW-1185">Reference proteome</keyword>
<sequence>MGTSLVRGPSNAEIRGRRQAIARFLHPLFRESCYHSPTHQSSDGSSSDGKEKGKITY</sequence>
<dbReference type="EMBL" id="JAXCGZ010015474">
    <property type="protein sequence ID" value="KAK7070217.1"/>
    <property type="molecule type" value="Genomic_DNA"/>
</dbReference>
<feature type="compositionally biased region" description="Basic and acidic residues" evidence="1">
    <location>
        <begin position="48"/>
        <end position="57"/>
    </location>
</feature>
<evidence type="ECO:0000256" key="1">
    <source>
        <dbReference type="SAM" id="MobiDB-lite"/>
    </source>
</evidence>
<protein>
    <submittedName>
        <fullName evidence="2">Uncharacterized protein</fullName>
    </submittedName>
</protein>
<evidence type="ECO:0000313" key="2">
    <source>
        <dbReference type="EMBL" id="KAK7070217.1"/>
    </source>
</evidence>
<evidence type="ECO:0000313" key="3">
    <source>
        <dbReference type="Proteomes" id="UP001381693"/>
    </source>
</evidence>
<proteinExistence type="predicted"/>
<accession>A0AAN8WSH9</accession>
<organism evidence="2 3">
    <name type="scientific">Halocaridina rubra</name>
    <name type="common">Hawaiian red shrimp</name>
    <dbReference type="NCBI Taxonomy" id="373956"/>
    <lineage>
        <taxon>Eukaryota</taxon>
        <taxon>Metazoa</taxon>
        <taxon>Ecdysozoa</taxon>
        <taxon>Arthropoda</taxon>
        <taxon>Crustacea</taxon>
        <taxon>Multicrustacea</taxon>
        <taxon>Malacostraca</taxon>
        <taxon>Eumalacostraca</taxon>
        <taxon>Eucarida</taxon>
        <taxon>Decapoda</taxon>
        <taxon>Pleocyemata</taxon>
        <taxon>Caridea</taxon>
        <taxon>Atyoidea</taxon>
        <taxon>Atyidae</taxon>
        <taxon>Halocaridina</taxon>
    </lineage>
</organism>
<comment type="caution">
    <text evidence="2">The sequence shown here is derived from an EMBL/GenBank/DDBJ whole genome shotgun (WGS) entry which is preliminary data.</text>
</comment>
<name>A0AAN8WSH9_HALRR</name>
<dbReference type="Proteomes" id="UP001381693">
    <property type="component" value="Unassembled WGS sequence"/>
</dbReference>